<dbReference type="PANTHER" id="PTHR47234:SF2">
    <property type="entry name" value="TONB-DEPENDENT RECEPTOR"/>
    <property type="match status" value="1"/>
</dbReference>
<dbReference type="Pfam" id="PF00593">
    <property type="entry name" value="TonB_dep_Rec_b-barrel"/>
    <property type="match status" value="1"/>
</dbReference>
<dbReference type="AlphaFoldDB" id="A0A3B9KY77"/>
<keyword evidence="4 9" id="KW-0812">Transmembrane</keyword>
<evidence type="ECO:0000256" key="4">
    <source>
        <dbReference type="ARBA" id="ARBA00022692"/>
    </source>
</evidence>
<dbReference type="Gene3D" id="2.40.170.20">
    <property type="entry name" value="TonB-dependent receptor, beta-barrel domain"/>
    <property type="match status" value="1"/>
</dbReference>
<evidence type="ECO:0000256" key="5">
    <source>
        <dbReference type="ARBA" id="ARBA00022729"/>
    </source>
</evidence>
<keyword evidence="8 9" id="KW-0998">Cell outer membrane</keyword>
<dbReference type="PROSITE" id="PS01156">
    <property type="entry name" value="TONB_DEPENDENT_REC_2"/>
    <property type="match status" value="1"/>
</dbReference>
<proteinExistence type="inferred from homology"/>
<evidence type="ECO:0000256" key="7">
    <source>
        <dbReference type="ARBA" id="ARBA00023136"/>
    </source>
</evidence>
<evidence type="ECO:0000259" key="13">
    <source>
        <dbReference type="Pfam" id="PF07715"/>
    </source>
</evidence>
<reference evidence="14 15" key="1">
    <citation type="journal article" date="2018" name="Nat. Biotechnol.">
        <title>A standardized bacterial taxonomy based on genome phylogeny substantially revises the tree of life.</title>
        <authorList>
            <person name="Parks D.H."/>
            <person name="Chuvochina M."/>
            <person name="Waite D.W."/>
            <person name="Rinke C."/>
            <person name="Skarshewski A."/>
            <person name="Chaumeil P.A."/>
            <person name="Hugenholtz P."/>
        </authorList>
    </citation>
    <scope>NUCLEOTIDE SEQUENCE [LARGE SCALE GENOMIC DNA]</scope>
    <source>
        <strain evidence="14">UBA8557</strain>
    </source>
</reference>
<dbReference type="InterPro" id="IPR036942">
    <property type="entry name" value="Beta-barrel_TonB_sf"/>
</dbReference>
<feature type="short sequence motif" description="TonB C-terminal box" evidence="10">
    <location>
        <begin position="990"/>
        <end position="1007"/>
    </location>
</feature>
<name>A0A3B9KY77_9PROT</name>
<dbReference type="SUPFAM" id="SSF56935">
    <property type="entry name" value="Porins"/>
    <property type="match status" value="1"/>
</dbReference>
<keyword evidence="6 11" id="KW-0798">TonB box</keyword>
<keyword evidence="7 9" id="KW-0472">Membrane</keyword>
<feature type="domain" description="TonB-dependent receptor plug" evidence="13">
    <location>
        <begin position="80"/>
        <end position="189"/>
    </location>
</feature>
<evidence type="ECO:0000259" key="12">
    <source>
        <dbReference type="Pfam" id="PF00593"/>
    </source>
</evidence>
<evidence type="ECO:0000256" key="2">
    <source>
        <dbReference type="ARBA" id="ARBA00022448"/>
    </source>
</evidence>
<keyword evidence="5" id="KW-0732">Signal</keyword>
<dbReference type="GO" id="GO:0009279">
    <property type="term" value="C:cell outer membrane"/>
    <property type="evidence" value="ECO:0007669"/>
    <property type="project" value="UniProtKB-SubCell"/>
</dbReference>
<evidence type="ECO:0000256" key="6">
    <source>
        <dbReference type="ARBA" id="ARBA00023077"/>
    </source>
</evidence>
<evidence type="ECO:0000256" key="8">
    <source>
        <dbReference type="ARBA" id="ARBA00023237"/>
    </source>
</evidence>
<evidence type="ECO:0000256" key="9">
    <source>
        <dbReference type="PROSITE-ProRule" id="PRU01360"/>
    </source>
</evidence>
<comment type="similarity">
    <text evidence="9 11">Belongs to the TonB-dependent receptor family.</text>
</comment>
<keyword evidence="14" id="KW-0675">Receptor</keyword>
<dbReference type="PROSITE" id="PS52016">
    <property type="entry name" value="TONB_DEPENDENT_REC_3"/>
    <property type="match status" value="1"/>
</dbReference>
<evidence type="ECO:0000313" key="15">
    <source>
        <dbReference type="Proteomes" id="UP000259173"/>
    </source>
</evidence>
<comment type="caution">
    <text evidence="14">The sequence shown here is derived from an EMBL/GenBank/DDBJ whole genome shotgun (WGS) entry which is preliminary data.</text>
</comment>
<dbReference type="Gene3D" id="2.170.130.10">
    <property type="entry name" value="TonB-dependent receptor, plug domain"/>
    <property type="match status" value="1"/>
</dbReference>
<organism evidence="14 15">
    <name type="scientific">Hyphomonas atlantica</name>
    <dbReference type="NCBI Taxonomy" id="1280948"/>
    <lineage>
        <taxon>Bacteria</taxon>
        <taxon>Pseudomonadati</taxon>
        <taxon>Pseudomonadota</taxon>
        <taxon>Alphaproteobacteria</taxon>
        <taxon>Hyphomonadales</taxon>
        <taxon>Hyphomonadaceae</taxon>
        <taxon>Hyphomonas</taxon>
    </lineage>
</organism>
<protein>
    <submittedName>
        <fullName evidence="14">TonB-dependent receptor</fullName>
    </submittedName>
</protein>
<gene>
    <name evidence="14" type="ORF">DCG65_01295</name>
</gene>
<evidence type="ECO:0000256" key="3">
    <source>
        <dbReference type="ARBA" id="ARBA00022452"/>
    </source>
</evidence>
<evidence type="ECO:0000256" key="1">
    <source>
        <dbReference type="ARBA" id="ARBA00004571"/>
    </source>
</evidence>
<dbReference type="InterPro" id="IPR012910">
    <property type="entry name" value="Plug_dom"/>
</dbReference>
<comment type="subcellular location">
    <subcellularLocation>
        <location evidence="1 9">Cell outer membrane</location>
        <topology evidence="1 9">Multi-pass membrane protein</topology>
    </subcellularLocation>
</comment>
<dbReference type="InterPro" id="IPR010917">
    <property type="entry name" value="TonB_rcpt_CS"/>
</dbReference>
<dbReference type="InterPro" id="IPR037066">
    <property type="entry name" value="Plug_dom_sf"/>
</dbReference>
<evidence type="ECO:0000313" key="14">
    <source>
        <dbReference type="EMBL" id="HAE93163.1"/>
    </source>
</evidence>
<dbReference type="InterPro" id="IPR000531">
    <property type="entry name" value="Beta-barrel_TonB"/>
</dbReference>
<feature type="domain" description="TonB-dependent receptor-like beta-barrel" evidence="12">
    <location>
        <begin position="434"/>
        <end position="964"/>
    </location>
</feature>
<sequence length="1007" mass="108275">MGVIMFNKLNQNSRDKKAHFKRQFFLGAASAPIAVVLATGSMQAFAQEGVERVEAEAEASKVEQTIIVTGSRIKNANLVSPSPVTTVGADQIQARGTVRVEDMLNTLPQVSPSEGAGRANEAAGTANVDLRGLGAERTLVLVDGRRMPYGSPVSAPADLNQIPSMLVERVEVLTGGASAVYGADAVAGVVNFIMKDDFEGVMADVQIGAFQTANSNNRIEQTLRAYDQPIPGSTMDGESIDVNLVFGLNGDDGRGNITGYFNWKKQNEVLQGERVSSACALGYSNDMFTCGGSGTTNPGQFTSFGGGDVPFSFTLAEGGGIRDYNPDTDTYNYAPLNHFIRPNERFSFGAMGHYDLTDAVELYGSFAFTNDLTTAQIAPAGNFFQTKTINCDNPFLTDEMVQVICLNNGYSPTAADLEDRVAPLQIGRRNVEGGGRQNETEHTSFKVLGGFRGDLGSAWSYDVYGQYSKVMYSDSAANFFNLDKVANALEVRIDPDTGAPACQVAIDGTDPSCVPYNVFELGGVTQEALDYVQTPGFREGEVTQEIYSAVLTGDLTEYGLVMPWAETGIQTVFGAEYRDEYLVQTNDALTREGKLGTARADVEGGISVYEFFTEVQVPLVESRPGIEELAINGAYRFSDYYETTGTQSTYALGLTYAPVSDYRFRAQYQRATRSPNPIELYAPQSPFEFTLPVNANGLYDPCAGANPARTFEECARTGVTAAQYGNIADNPAAQFRNISGGNPDLDVESSDTYTIGMVASPGFIPGLNVSVDYFSIKVEDFIGSVPEEQALNQCLTTADEFFCGLINRGSNGELWASEDAFVIATKLNTGSLETSGIDVSANYAFDIGSYGSLRVDYLATFLHALDKEPLPGLDIIECAGYFASTNASCGTSKPEYRHNIPVTWTTPWGDLTARATWRHIGSVDLIGSTASNANTVLDARDYLDLSLRATVRDGVGVRFGVNNVFDKNPPVSTNVGSAGGSFGNGNTFPQAYDALGRYIFAGVNVKF</sequence>
<evidence type="ECO:0000256" key="10">
    <source>
        <dbReference type="PROSITE-ProRule" id="PRU10144"/>
    </source>
</evidence>
<keyword evidence="2 9" id="KW-0813">Transport</keyword>
<dbReference type="Proteomes" id="UP000259173">
    <property type="component" value="Unassembled WGS sequence"/>
</dbReference>
<evidence type="ECO:0000256" key="11">
    <source>
        <dbReference type="RuleBase" id="RU003357"/>
    </source>
</evidence>
<accession>A0A3B9KY77</accession>
<dbReference type="EMBL" id="DMBR01000038">
    <property type="protein sequence ID" value="HAE93163.1"/>
    <property type="molecule type" value="Genomic_DNA"/>
</dbReference>
<dbReference type="PANTHER" id="PTHR47234">
    <property type="match status" value="1"/>
</dbReference>
<dbReference type="InterPro" id="IPR039426">
    <property type="entry name" value="TonB-dep_rcpt-like"/>
</dbReference>
<keyword evidence="3 9" id="KW-1134">Transmembrane beta strand</keyword>
<dbReference type="Pfam" id="PF07715">
    <property type="entry name" value="Plug"/>
    <property type="match status" value="1"/>
</dbReference>